<evidence type="ECO:0000256" key="1">
    <source>
        <dbReference type="ARBA" id="ARBA00006432"/>
    </source>
</evidence>
<accession>A0A9X2HDW9</accession>
<evidence type="ECO:0000259" key="6">
    <source>
        <dbReference type="Pfam" id="PF00501"/>
    </source>
</evidence>
<evidence type="ECO:0000313" key="7">
    <source>
        <dbReference type="EMBL" id="MCP3426480.1"/>
    </source>
</evidence>
<dbReference type="Pfam" id="PF00501">
    <property type="entry name" value="AMP-binding"/>
    <property type="match status" value="1"/>
</dbReference>
<dbReference type="GO" id="GO:0016020">
    <property type="term" value="C:membrane"/>
    <property type="evidence" value="ECO:0007669"/>
    <property type="project" value="TreeGrafter"/>
</dbReference>
<gene>
    <name evidence="7" type="ORF">NBM05_10830</name>
</gene>
<dbReference type="InterPro" id="IPR000873">
    <property type="entry name" value="AMP-dep_synth/lig_dom"/>
</dbReference>
<dbReference type="Gene3D" id="3.40.50.12780">
    <property type="entry name" value="N-terminal domain of ligase-like"/>
    <property type="match status" value="1"/>
</dbReference>
<dbReference type="Proteomes" id="UP001139502">
    <property type="component" value="Unassembled WGS sequence"/>
</dbReference>
<evidence type="ECO:0000256" key="5">
    <source>
        <dbReference type="ARBA" id="ARBA00032875"/>
    </source>
</evidence>
<sequence length="614" mass="66398">MQETAMELDLSFDPDGNVTDLLERKIRDGRDPVLFEIQASPGQWRHVTAAQFHAEVTALAKGLIADGLRVGEAVAIMSRTRYEWAVMDFAIMYAGGVVVPVYETSSPSQVAWNLTDSGARRIVVESERHAGVVRRAVEEQDAAEQSVWRIEAEDDAGDSLAALKRAGEGVADEQLERARTAAGLEDVATIIYTSGTTGRPKGCELSHGNFVRLSGSARVAIPEVANSDNSTLLFLPLAHVFARYIHVLCIDAEVTVGHSPDITHLVEDIASFSPDFLLVVPRLFEKIYNGARSKAHEAGALKGRIFDLAEQTGVEWSKAVMSGGRVPPLLAARYRLFDRLVFSKLRAAMGGRAKYAVSGGSPLSPRLGHFFHSVGIKILEGYGLTETTAPATVGTVKDFQIGTVGPPLPGMALKIEDDGEVLVRGVGVFHHYHRNAGADAESFTEDGWFRTGDLGELTDGGMLRITGRKKEMIVTAGGKNVSPSTYEDVIRSSPLVSQCVVVGDNRPFIAALITLDEETLPKQLSGLGLDPGLDAAAAAERPEVREAVQRLVDRANDTVSKAESVRAFRIIPRDFTEESGHLTPSMKIRRPRIVKDYADVIEEIYAAGKPAAHG</sequence>
<dbReference type="InterPro" id="IPR042099">
    <property type="entry name" value="ANL_N_sf"/>
</dbReference>
<evidence type="ECO:0000256" key="2">
    <source>
        <dbReference type="ARBA" id="ARBA00022598"/>
    </source>
</evidence>
<keyword evidence="2 7" id="KW-0436">Ligase</keyword>
<dbReference type="SUPFAM" id="SSF56801">
    <property type="entry name" value="Acetyl-CoA synthetase-like"/>
    <property type="match status" value="1"/>
</dbReference>
<dbReference type="PROSITE" id="PS00455">
    <property type="entry name" value="AMP_BINDING"/>
    <property type="match status" value="1"/>
</dbReference>
<proteinExistence type="inferred from homology"/>
<keyword evidence="3" id="KW-0276">Fatty acid metabolism</keyword>
<dbReference type="PANTHER" id="PTHR43272:SF32">
    <property type="entry name" value="AMP-DEPENDENT SYNTHETASE_LIGASE DOMAIN-CONTAINING PROTEIN"/>
    <property type="match status" value="1"/>
</dbReference>
<dbReference type="Pfam" id="PF23562">
    <property type="entry name" value="AMP-binding_C_3"/>
    <property type="match status" value="1"/>
</dbReference>
<keyword evidence="8" id="KW-1185">Reference proteome</keyword>
<organism evidence="7 8">
    <name type="scientific">Rothia santali</name>
    <dbReference type="NCBI Taxonomy" id="2949643"/>
    <lineage>
        <taxon>Bacteria</taxon>
        <taxon>Bacillati</taxon>
        <taxon>Actinomycetota</taxon>
        <taxon>Actinomycetes</taxon>
        <taxon>Micrococcales</taxon>
        <taxon>Micrococcaceae</taxon>
        <taxon>Rothia</taxon>
    </lineage>
</organism>
<dbReference type="EMBL" id="JANAFB010000027">
    <property type="protein sequence ID" value="MCP3426480.1"/>
    <property type="molecule type" value="Genomic_DNA"/>
</dbReference>
<evidence type="ECO:0000256" key="4">
    <source>
        <dbReference type="ARBA" id="ARBA00023098"/>
    </source>
</evidence>
<dbReference type="GO" id="GO:0004467">
    <property type="term" value="F:long-chain fatty acid-CoA ligase activity"/>
    <property type="evidence" value="ECO:0007669"/>
    <property type="project" value="TreeGrafter"/>
</dbReference>
<dbReference type="RefSeq" id="WP_254167202.1">
    <property type="nucleotide sequence ID" value="NZ_JANAFB010000027.1"/>
</dbReference>
<dbReference type="CDD" id="cd05907">
    <property type="entry name" value="VL_LC_FACS_like"/>
    <property type="match status" value="1"/>
</dbReference>
<feature type="domain" description="AMP-dependent synthetase/ligase" evidence="6">
    <location>
        <begin position="38"/>
        <end position="432"/>
    </location>
</feature>
<evidence type="ECO:0000256" key="3">
    <source>
        <dbReference type="ARBA" id="ARBA00022832"/>
    </source>
</evidence>
<protein>
    <recommendedName>
        <fullName evidence="5">Acyl-CoA synthetase</fullName>
    </recommendedName>
</protein>
<comment type="caution">
    <text evidence="7">The sequence shown here is derived from an EMBL/GenBank/DDBJ whole genome shotgun (WGS) entry which is preliminary data.</text>
</comment>
<name>A0A9X2HDW9_9MICC</name>
<reference evidence="7" key="1">
    <citation type="submission" date="2022-06" db="EMBL/GenBank/DDBJ databases">
        <title>Rothia sp. isolated from sandalwood seedling.</title>
        <authorList>
            <person name="Tuikhar N."/>
            <person name="Kirdat K."/>
            <person name="Thorat V."/>
            <person name="Swetha P."/>
            <person name="Padma S."/>
            <person name="Sundararaj R."/>
            <person name="Yadav A."/>
        </authorList>
    </citation>
    <scope>NUCLEOTIDE SEQUENCE</scope>
    <source>
        <strain evidence="7">AR01</strain>
    </source>
</reference>
<keyword evidence="4" id="KW-0443">Lipid metabolism</keyword>
<evidence type="ECO:0000313" key="8">
    <source>
        <dbReference type="Proteomes" id="UP001139502"/>
    </source>
</evidence>
<dbReference type="PANTHER" id="PTHR43272">
    <property type="entry name" value="LONG-CHAIN-FATTY-ACID--COA LIGASE"/>
    <property type="match status" value="1"/>
</dbReference>
<dbReference type="AlphaFoldDB" id="A0A9X2HDW9"/>
<comment type="similarity">
    <text evidence="1">Belongs to the ATP-dependent AMP-binding enzyme family.</text>
</comment>
<dbReference type="InterPro" id="IPR020845">
    <property type="entry name" value="AMP-binding_CS"/>
</dbReference>